<comment type="pathway">
    <text evidence="1">Cofactor biosynthesis; (R)-pantothenate biosynthesis; (R)-pantoate from 3-methyl-2-oxobutanoate: step 2/2.</text>
</comment>
<dbReference type="Proteomes" id="UP000060602">
    <property type="component" value="Chromosome"/>
</dbReference>
<evidence type="ECO:0000256" key="3">
    <source>
        <dbReference type="ARBA" id="ARBA00022655"/>
    </source>
</evidence>
<dbReference type="Gene3D" id="1.10.1040.10">
    <property type="entry name" value="N-(1-d-carboxylethyl)-l-norvaline Dehydrogenase, domain 2"/>
    <property type="match status" value="1"/>
</dbReference>
<dbReference type="SUPFAM" id="SSF51735">
    <property type="entry name" value="NAD(P)-binding Rossmann-fold domains"/>
    <property type="match status" value="1"/>
</dbReference>
<sequence>MQRNDFRIAIVGAGGIGCATAAYLRASGLPVAMWSPTGRRLRPHAQPGQARFDCVGALDGAVAVERLARLADLSDYSHVFICLPASHYQQVLQDAAPHWRDGQTLIVSGALSLVPLWLRQTAAAHGADVTAVGWSTTLTTAHFLPDGRLHLNAPRGQIGMAWLAPPEGGGDALADCRALFGDRFAPADNLLASTLANINPIAHAAEVIPNLTRMDRGEAWPLFGHFTGVVANMAQALDRERLALAQALGFTLPTLAQHYSRSYHVPLGPLEDIARAIDARGAGPLGPARLAHRYVLEDVPFGLVFQERLARLLGVDCPLLSACITLLEAVYAESFRDRNYLLAELLPEGMSAEALLAACRSPCAAS</sequence>
<accession>A0A109XVC5</accession>
<dbReference type="PROSITE" id="PS51257">
    <property type="entry name" value="PROKAR_LIPOPROTEIN"/>
    <property type="match status" value="1"/>
</dbReference>
<dbReference type="InterPro" id="IPR008927">
    <property type="entry name" value="6-PGluconate_DH-like_C_sf"/>
</dbReference>
<dbReference type="Pfam" id="PF02558">
    <property type="entry name" value="ApbA"/>
    <property type="match status" value="1"/>
</dbReference>
<dbReference type="GO" id="GO:0015940">
    <property type="term" value="P:pantothenate biosynthetic process"/>
    <property type="evidence" value="ECO:0007669"/>
    <property type="project" value="UniProtKB-UniPathway"/>
</dbReference>
<protein>
    <recommendedName>
        <fullName evidence="2">2-dehydropantoate 2-reductase</fullName>
    </recommendedName>
</protein>
<evidence type="ECO:0000256" key="4">
    <source>
        <dbReference type="ARBA" id="ARBA00048793"/>
    </source>
</evidence>
<gene>
    <name evidence="7" type="ORF">AL504_03975</name>
</gene>
<dbReference type="Pfam" id="PF02317">
    <property type="entry name" value="Octopine_DH"/>
    <property type="match status" value="1"/>
</dbReference>
<reference evidence="8" key="1">
    <citation type="submission" date="2015-12" db="EMBL/GenBank/DDBJ databases">
        <title>FDA dAtabase for Regulatory Grade micrObial Sequences (FDA-ARGOS): Supporting development and validation of Infectious Disease Dx tests.</title>
        <authorList>
            <person name="Case J."/>
            <person name="Tallon L."/>
            <person name="Sadzewicz L."/>
            <person name="Sengamalay N."/>
            <person name="Ott S."/>
            <person name="Godinez A."/>
            <person name="Nagaraj S."/>
            <person name="Nadendla S."/>
            <person name="Sichtig H."/>
        </authorList>
    </citation>
    <scope>NUCLEOTIDE SEQUENCE [LARGE SCALE GENOMIC DNA]</scope>
    <source>
        <strain evidence="8">FDAARGOS_147</strain>
    </source>
</reference>
<dbReference type="Gene3D" id="3.40.50.720">
    <property type="entry name" value="NAD(P)-binding Rossmann-like Domain"/>
    <property type="match status" value="1"/>
</dbReference>
<evidence type="ECO:0000259" key="5">
    <source>
        <dbReference type="Pfam" id="PF02317"/>
    </source>
</evidence>
<dbReference type="InterPro" id="IPR051729">
    <property type="entry name" value="Opine/Lysopine_DH"/>
</dbReference>
<proteinExistence type="predicted"/>
<dbReference type="EMBL" id="CP014060">
    <property type="protein sequence ID" value="AMG35270.1"/>
    <property type="molecule type" value="Genomic_DNA"/>
</dbReference>
<comment type="catalytic activity">
    <reaction evidence="4">
        <text>(R)-pantoate + NADP(+) = 2-dehydropantoate + NADPH + H(+)</text>
        <dbReference type="Rhea" id="RHEA:16233"/>
        <dbReference type="ChEBI" id="CHEBI:11561"/>
        <dbReference type="ChEBI" id="CHEBI:15378"/>
        <dbReference type="ChEBI" id="CHEBI:15980"/>
        <dbReference type="ChEBI" id="CHEBI:57783"/>
        <dbReference type="ChEBI" id="CHEBI:58349"/>
        <dbReference type="EC" id="1.1.1.169"/>
    </reaction>
</comment>
<evidence type="ECO:0000256" key="2">
    <source>
        <dbReference type="ARBA" id="ARBA00019465"/>
    </source>
</evidence>
<dbReference type="GO" id="GO:0008677">
    <property type="term" value="F:2-dehydropantoate 2-reductase activity"/>
    <property type="evidence" value="ECO:0007669"/>
    <property type="project" value="UniProtKB-EC"/>
</dbReference>
<evidence type="ECO:0000259" key="6">
    <source>
        <dbReference type="Pfam" id="PF02558"/>
    </source>
</evidence>
<dbReference type="PANTHER" id="PTHR38015:SF1">
    <property type="entry name" value="OPINE DEHYDROGENASE DOMAIN-CONTAINING PROTEIN"/>
    <property type="match status" value="1"/>
</dbReference>
<name>A0A109XVC5_ALCXX</name>
<dbReference type="PANTHER" id="PTHR38015">
    <property type="entry name" value="BLR6086 PROTEIN"/>
    <property type="match status" value="1"/>
</dbReference>
<dbReference type="InterPro" id="IPR003421">
    <property type="entry name" value="Opine_DH"/>
</dbReference>
<evidence type="ECO:0000313" key="8">
    <source>
        <dbReference type="Proteomes" id="UP000060602"/>
    </source>
</evidence>
<dbReference type="UniPathway" id="UPA00028">
    <property type="reaction ID" value="UER00004"/>
</dbReference>
<feature type="domain" description="Opine dehydrogenase" evidence="5">
    <location>
        <begin position="187"/>
        <end position="330"/>
    </location>
</feature>
<dbReference type="SUPFAM" id="SSF48179">
    <property type="entry name" value="6-phosphogluconate dehydrogenase C-terminal domain-like"/>
    <property type="match status" value="1"/>
</dbReference>
<evidence type="ECO:0000313" key="7">
    <source>
        <dbReference type="EMBL" id="AMG35270.1"/>
    </source>
</evidence>
<dbReference type="InterPro" id="IPR013328">
    <property type="entry name" value="6PGD_dom2"/>
</dbReference>
<dbReference type="InterPro" id="IPR036291">
    <property type="entry name" value="NAD(P)-bd_dom_sf"/>
</dbReference>
<dbReference type="InterPro" id="IPR013332">
    <property type="entry name" value="KPR_N"/>
</dbReference>
<dbReference type="RefSeq" id="WP_061071267.1">
    <property type="nucleotide sequence ID" value="NZ_CP014060.2"/>
</dbReference>
<feature type="domain" description="Ketopantoate reductase N-terminal" evidence="6">
    <location>
        <begin position="8"/>
        <end position="104"/>
    </location>
</feature>
<dbReference type="AlphaFoldDB" id="A0A109XVC5"/>
<organism evidence="7 8">
    <name type="scientific">Alcaligenes xylosoxydans xylosoxydans</name>
    <name type="common">Achromobacter xylosoxidans</name>
    <dbReference type="NCBI Taxonomy" id="85698"/>
    <lineage>
        <taxon>Bacteria</taxon>
        <taxon>Pseudomonadati</taxon>
        <taxon>Pseudomonadota</taxon>
        <taxon>Betaproteobacteria</taxon>
        <taxon>Burkholderiales</taxon>
        <taxon>Alcaligenaceae</taxon>
        <taxon>Achromobacter</taxon>
    </lineage>
</organism>
<keyword evidence="3" id="KW-0566">Pantothenate biosynthesis</keyword>
<evidence type="ECO:0000256" key="1">
    <source>
        <dbReference type="ARBA" id="ARBA00004994"/>
    </source>
</evidence>